<dbReference type="EMBL" id="JEMN01000047">
    <property type="protein sequence ID" value="KXH64846.1"/>
    <property type="molecule type" value="Genomic_DNA"/>
</dbReference>
<dbReference type="InterPro" id="IPR036770">
    <property type="entry name" value="Ankyrin_rpt-contain_sf"/>
</dbReference>
<accession>A0A135UWQ9</accession>
<feature type="transmembrane region" description="Helical" evidence="5">
    <location>
        <begin position="262"/>
        <end position="285"/>
    </location>
</feature>
<dbReference type="SUPFAM" id="SSF48403">
    <property type="entry name" value="Ankyrin repeat"/>
    <property type="match status" value="1"/>
</dbReference>
<feature type="transmembrane region" description="Helical" evidence="5">
    <location>
        <begin position="57"/>
        <end position="78"/>
    </location>
</feature>
<feature type="repeat" description="ANK" evidence="3">
    <location>
        <begin position="1214"/>
        <end position="1237"/>
    </location>
</feature>
<keyword evidence="1" id="KW-0677">Repeat</keyword>
<feature type="repeat" description="ANK" evidence="3">
    <location>
        <begin position="1147"/>
        <end position="1179"/>
    </location>
</feature>
<dbReference type="PANTHER" id="PTHR24173:SF83">
    <property type="entry name" value="SOCS BOX DOMAIN-CONTAINING PROTEIN"/>
    <property type="match status" value="1"/>
</dbReference>
<dbReference type="PROSITE" id="PS50088">
    <property type="entry name" value="ANK_REPEAT"/>
    <property type="match status" value="3"/>
</dbReference>
<keyword evidence="2 3" id="KW-0040">ANK repeat</keyword>
<evidence type="ECO:0000256" key="3">
    <source>
        <dbReference type="PROSITE-ProRule" id="PRU00023"/>
    </source>
</evidence>
<evidence type="ECO:0000313" key="7">
    <source>
        <dbReference type="EMBL" id="KXH64846.1"/>
    </source>
</evidence>
<keyword evidence="5" id="KW-1133">Transmembrane helix</keyword>
<sequence length="1356" mass="152046">MTQAFLFTVSLATSVAADDGDDFVNNLFSDLAPLLALFGERVTMQFVSQSLGWADNIILAMVPLGIITIIVSAIRVGGPGFLKALIDRARENLAVAEQELMSSTSTEVCELWNGHEVVRCMGSAPVAEFICLLPESGVTDGVQVEVMPFDKVKNQYFTESETSVNLLRKAMSLNLSTSPEQDREKSSHSANTPNSRIIVTRNPRKSSPNITLNSHNITSRAELRIAAVWGIVLQLGLIAYAGCSVHNPALGLLKDDKPVAQYAFPCHWVGTLLLVVDLLLCGHVVESSTIEEQFRPSQKLTAQLVWLQQTKTVSDQVFDSFAIYAKTKRPFITTSDRRRDERKPPTSPLNQEVVSAIAPVNEKPGISLEVKTSIGTVVSLCGYIVQFCGLRGLHWSVSIAQLGAILLMAGLRAWVRRGLANPPRSLQTRPGFELDWFATTFADIPNSPWIPDAKYKIQEWRIRYLQAHVKKFEERVPQESSTVSTAHRVVMIRRDLAQLASWQGPASAEAVSLARSIEATVNALFSDSEQDNYTWSLATQSGDSEEELIYFRLNRINGIWNAHADELEAALSIWLFSVDRLEKNGGANHQDIVGDKKDDKWLRVRGSPSRPGLRLLGSYTEGLHRDLSWWMPSETTRIIRLSRLTNLPGHGITTDGLCKEDHRVVGPGGSAIDRRRYVVEELPEFTIETRQLQDDESVSYENGRTSPPATECDTFSHDFIAAEFHGPLKLLYAQDIFSSFFRTVAMTLQKPLLDIVETRPKLEATDDRGWKSFVLHNGQLSKLAKDIEDTGLGSLGGAYLSMISALSMGNRLSQGSVIIELAREKARRYESLQHWQQAGEIYLWLFRVATTVPLDNYLSTLATVMTVDFLGQLYSALDLARRQVQGCDRSKVPDHLSASLRDLEDEIDFRIHNMPEVEPTFSALMELYEDQGRPWGYDPYKFGIRTSNNRRKSSDRYPEKFHYTELHEAARTGDADCIDKIIEDVKSEEVNARDILGWTPLHYGVRQHDIAAALMKSPWIDVNARDLVEWTPLHYACKTRKNLDDKIDGRPARHHDPVGSMPYSTILRLIKRGADINAQGRDGVAPIHCAAITGLVETVELLAEAGAEINVLDGSGKTALHWAAFYGRQATVEYLWETANRALRDREGRTALHLAAISGKWEIAIWLANHDADITAMDWNTRVPLHQVAWAGRLDLVQLLCEKCPDDVDFPDVDGLTPLGCAVENGQKEVVQWLLEKTSAGRDLEHSSIKLDSFMLSVIKQNRADIAEFLIGWSNWFLGRFRDEKRVLRECVIHGNEEIFEMLLKAGLEEEEEEEEEEDDDDDDDDYGISVIGLVDGDEKKEIFVRLLKKYNVRLS</sequence>
<proteinExistence type="predicted"/>
<protein>
    <submittedName>
        <fullName evidence="7">Uncharacterized protein</fullName>
    </submittedName>
</protein>
<keyword evidence="6" id="KW-0732">Signal</keyword>
<organism evidence="7 8">
    <name type="scientific">Colletotrichum nymphaeae SA-01</name>
    <dbReference type="NCBI Taxonomy" id="1460502"/>
    <lineage>
        <taxon>Eukaryota</taxon>
        <taxon>Fungi</taxon>
        <taxon>Dikarya</taxon>
        <taxon>Ascomycota</taxon>
        <taxon>Pezizomycotina</taxon>
        <taxon>Sordariomycetes</taxon>
        <taxon>Hypocreomycetidae</taxon>
        <taxon>Glomerellales</taxon>
        <taxon>Glomerellaceae</taxon>
        <taxon>Colletotrichum</taxon>
        <taxon>Colletotrichum acutatum species complex</taxon>
    </lineage>
</organism>
<gene>
    <name evidence="7" type="ORF">CNYM01_07876</name>
</gene>
<dbReference type="OrthoDB" id="194358at2759"/>
<dbReference type="InterPro" id="IPR002110">
    <property type="entry name" value="Ankyrin_rpt"/>
</dbReference>
<keyword evidence="5" id="KW-0812">Transmembrane</keyword>
<dbReference type="Pfam" id="PF12796">
    <property type="entry name" value="Ank_2"/>
    <property type="match status" value="3"/>
</dbReference>
<keyword evidence="5" id="KW-0472">Membrane</keyword>
<name>A0A135UWQ9_9PEZI</name>
<dbReference type="Gene3D" id="1.25.40.20">
    <property type="entry name" value="Ankyrin repeat-containing domain"/>
    <property type="match status" value="2"/>
</dbReference>
<evidence type="ECO:0000256" key="5">
    <source>
        <dbReference type="SAM" id="Phobius"/>
    </source>
</evidence>
<comment type="caution">
    <text evidence="7">The sequence shown here is derived from an EMBL/GenBank/DDBJ whole genome shotgun (WGS) entry which is preliminary data.</text>
</comment>
<dbReference type="PROSITE" id="PS50297">
    <property type="entry name" value="ANK_REP_REGION"/>
    <property type="match status" value="3"/>
</dbReference>
<feature type="repeat" description="ANK" evidence="3">
    <location>
        <begin position="1082"/>
        <end position="1114"/>
    </location>
</feature>
<feature type="compositionally biased region" description="Acidic residues" evidence="4">
    <location>
        <begin position="1310"/>
        <end position="1327"/>
    </location>
</feature>
<evidence type="ECO:0000256" key="1">
    <source>
        <dbReference type="ARBA" id="ARBA00022737"/>
    </source>
</evidence>
<evidence type="ECO:0000313" key="8">
    <source>
        <dbReference type="Proteomes" id="UP000070054"/>
    </source>
</evidence>
<dbReference type="PANTHER" id="PTHR24173">
    <property type="entry name" value="ANKYRIN REPEAT CONTAINING"/>
    <property type="match status" value="1"/>
</dbReference>
<feature type="transmembrane region" description="Helical" evidence="5">
    <location>
        <begin position="223"/>
        <end position="242"/>
    </location>
</feature>
<reference evidence="7 8" key="1">
    <citation type="submission" date="2014-02" db="EMBL/GenBank/DDBJ databases">
        <title>The genome sequence of Colletotrichum nymphaeae SA-01.</title>
        <authorList>
            <person name="Baroncelli R."/>
            <person name="Thon M.R."/>
        </authorList>
    </citation>
    <scope>NUCLEOTIDE SEQUENCE [LARGE SCALE GENOMIC DNA]</scope>
    <source>
        <strain evidence="7 8">SA-01</strain>
    </source>
</reference>
<feature type="transmembrane region" description="Helical" evidence="5">
    <location>
        <begin position="393"/>
        <end position="415"/>
    </location>
</feature>
<feature type="region of interest" description="Disordered" evidence="4">
    <location>
        <begin position="1310"/>
        <end position="1329"/>
    </location>
</feature>
<evidence type="ECO:0000256" key="4">
    <source>
        <dbReference type="SAM" id="MobiDB-lite"/>
    </source>
</evidence>
<keyword evidence="8" id="KW-1185">Reference proteome</keyword>
<dbReference type="Proteomes" id="UP000070054">
    <property type="component" value="Unassembled WGS sequence"/>
</dbReference>
<feature type="signal peptide" evidence="6">
    <location>
        <begin position="1"/>
        <end position="17"/>
    </location>
</feature>
<dbReference type="SMART" id="SM00248">
    <property type="entry name" value="ANK"/>
    <property type="match status" value="10"/>
</dbReference>
<feature type="compositionally biased region" description="Polar residues" evidence="4">
    <location>
        <begin position="188"/>
        <end position="197"/>
    </location>
</feature>
<evidence type="ECO:0000256" key="6">
    <source>
        <dbReference type="SAM" id="SignalP"/>
    </source>
</evidence>
<evidence type="ECO:0000256" key="2">
    <source>
        <dbReference type="ARBA" id="ARBA00023043"/>
    </source>
</evidence>
<feature type="chain" id="PRO_5007805333" evidence="6">
    <location>
        <begin position="18"/>
        <end position="1356"/>
    </location>
</feature>
<feature type="region of interest" description="Disordered" evidence="4">
    <location>
        <begin position="177"/>
        <end position="211"/>
    </location>
</feature>